<keyword evidence="2" id="KW-1185">Reference proteome</keyword>
<evidence type="ECO:0000313" key="2">
    <source>
        <dbReference type="Proteomes" id="UP001205906"/>
    </source>
</evidence>
<comment type="caution">
    <text evidence="1">The sequence shown here is derived from an EMBL/GenBank/DDBJ whole genome shotgun (WGS) entry which is preliminary data.</text>
</comment>
<dbReference type="RefSeq" id="WP_252821152.1">
    <property type="nucleotide sequence ID" value="NZ_JAMXQS010000008.1"/>
</dbReference>
<name>A0ABT1C9J6_9HYPH</name>
<organism evidence="1 2">
    <name type="scientific">Mesorhizobium liriopis</name>
    <dbReference type="NCBI Taxonomy" id="2953882"/>
    <lineage>
        <taxon>Bacteria</taxon>
        <taxon>Pseudomonadati</taxon>
        <taxon>Pseudomonadota</taxon>
        <taxon>Alphaproteobacteria</taxon>
        <taxon>Hyphomicrobiales</taxon>
        <taxon>Phyllobacteriaceae</taxon>
        <taxon>Mesorhizobium</taxon>
    </lineage>
</organism>
<reference evidence="1 2" key="1">
    <citation type="submission" date="2022-06" db="EMBL/GenBank/DDBJ databases">
        <title>Mesorhizobium sp. strain RP14 Genome sequencing and assembly.</title>
        <authorList>
            <person name="Kim I."/>
        </authorList>
    </citation>
    <scope>NUCLEOTIDE SEQUENCE [LARGE SCALE GENOMIC DNA]</scope>
    <source>
        <strain evidence="2">RP14(2022)</strain>
    </source>
</reference>
<protein>
    <submittedName>
        <fullName evidence="1">Uncharacterized protein</fullName>
    </submittedName>
</protein>
<accession>A0ABT1C9J6</accession>
<dbReference type="EMBL" id="JAMXQS010000008">
    <property type="protein sequence ID" value="MCO6051514.1"/>
    <property type="molecule type" value="Genomic_DNA"/>
</dbReference>
<dbReference type="Proteomes" id="UP001205906">
    <property type="component" value="Unassembled WGS sequence"/>
</dbReference>
<evidence type="ECO:0000313" key="1">
    <source>
        <dbReference type="EMBL" id="MCO6051514.1"/>
    </source>
</evidence>
<sequence length="75" mass="8681">MRDKRQKFVDLAEARVNRAIKDVRLIGNLSNRSAYTYADEDVRKIFRVLQKELDAAKSKFSGGSGDRESDFRLEE</sequence>
<gene>
    <name evidence="1" type="ORF">NGM99_17150</name>
</gene>
<proteinExistence type="predicted"/>